<feature type="transmembrane region" description="Helical" evidence="1">
    <location>
        <begin position="180"/>
        <end position="207"/>
    </location>
</feature>
<keyword evidence="4" id="KW-1185">Reference proteome</keyword>
<dbReference type="EMBL" id="JANJYJ010000008">
    <property type="protein sequence ID" value="KAK3195491.1"/>
    <property type="molecule type" value="Genomic_DNA"/>
</dbReference>
<evidence type="ECO:0000313" key="3">
    <source>
        <dbReference type="EMBL" id="KAK3195491.1"/>
    </source>
</evidence>
<feature type="domain" description="Reverse transcriptase zinc-binding" evidence="2">
    <location>
        <begin position="45"/>
        <end position="130"/>
    </location>
</feature>
<dbReference type="AlphaFoldDB" id="A0AAD9ZYK6"/>
<reference evidence="3" key="1">
    <citation type="journal article" date="2023" name="Plant J.">
        <title>Genome sequences and population genomics provide insights into the demographic history, inbreeding, and mutation load of two 'living fossil' tree species of Dipteronia.</title>
        <authorList>
            <person name="Feng Y."/>
            <person name="Comes H.P."/>
            <person name="Chen J."/>
            <person name="Zhu S."/>
            <person name="Lu R."/>
            <person name="Zhang X."/>
            <person name="Li P."/>
            <person name="Qiu J."/>
            <person name="Olsen K.M."/>
            <person name="Qiu Y."/>
        </authorList>
    </citation>
    <scope>NUCLEOTIDE SEQUENCE</scope>
    <source>
        <strain evidence="3">NBL</strain>
    </source>
</reference>
<keyword evidence="1" id="KW-0812">Transmembrane</keyword>
<proteinExistence type="predicted"/>
<evidence type="ECO:0000259" key="2">
    <source>
        <dbReference type="Pfam" id="PF13966"/>
    </source>
</evidence>
<sequence>MQLRRRIFDWEVEQWMDFKSTIDGVKIRRFIPDTLAWSFCPNGYFSVRSFRRCIKDVTNKDLWEEEPVRQEMVPSKVEVFMWKLLRGRVMVKERLAHIGMPVMFGVDCSMCRFIPESINHLFLNCSWSWKIVSDSLKAVTWVNKDDFGNYSHVNTIYDILAMMLSLVNTKGSCRVSGGGFFLSVQFCALCFACWGFAGCFVVAWFAWFGRHVALALVTSLASCLLCIVFLSSLL</sequence>
<evidence type="ECO:0000313" key="4">
    <source>
        <dbReference type="Proteomes" id="UP001281410"/>
    </source>
</evidence>
<dbReference type="Pfam" id="PF13966">
    <property type="entry name" value="zf-RVT"/>
    <property type="match status" value="1"/>
</dbReference>
<name>A0AAD9ZYK6_9ROSI</name>
<accession>A0AAD9ZYK6</accession>
<comment type="caution">
    <text evidence="3">The sequence shown here is derived from an EMBL/GenBank/DDBJ whole genome shotgun (WGS) entry which is preliminary data.</text>
</comment>
<organism evidence="3 4">
    <name type="scientific">Dipteronia sinensis</name>
    <dbReference type="NCBI Taxonomy" id="43782"/>
    <lineage>
        <taxon>Eukaryota</taxon>
        <taxon>Viridiplantae</taxon>
        <taxon>Streptophyta</taxon>
        <taxon>Embryophyta</taxon>
        <taxon>Tracheophyta</taxon>
        <taxon>Spermatophyta</taxon>
        <taxon>Magnoliopsida</taxon>
        <taxon>eudicotyledons</taxon>
        <taxon>Gunneridae</taxon>
        <taxon>Pentapetalae</taxon>
        <taxon>rosids</taxon>
        <taxon>malvids</taxon>
        <taxon>Sapindales</taxon>
        <taxon>Sapindaceae</taxon>
        <taxon>Hippocastanoideae</taxon>
        <taxon>Acereae</taxon>
        <taxon>Dipteronia</taxon>
    </lineage>
</organism>
<gene>
    <name evidence="3" type="ORF">Dsin_026801</name>
</gene>
<dbReference type="Proteomes" id="UP001281410">
    <property type="component" value="Unassembled WGS sequence"/>
</dbReference>
<keyword evidence="1" id="KW-1133">Transmembrane helix</keyword>
<protein>
    <recommendedName>
        <fullName evidence="2">Reverse transcriptase zinc-binding domain-containing protein</fullName>
    </recommendedName>
</protein>
<keyword evidence="1" id="KW-0472">Membrane</keyword>
<evidence type="ECO:0000256" key="1">
    <source>
        <dbReference type="SAM" id="Phobius"/>
    </source>
</evidence>
<dbReference type="InterPro" id="IPR026960">
    <property type="entry name" value="RVT-Znf"/>
</dbReference>
<feature type="transmembrane region" description="Helical" evidence="1">
    <location>
        <begin position="213"/>
        <end position="233"/>
    </location>
</feature>